<dbReference type="EMBL" id="JGYX01000002">
    <property type="protein sequence ID" value="KFI61333.1"/>
    <property type="molecule type" value="Genomic_DNA"/>
</dbReference>
<dbReference type="SUPFAM" id="SSF56300">
    <property type="entry name" value="Metallo-dependent phosphatases"/>
    <property type="match status" value="1"/>
</dbReference>
<comment type="caution">
    <text evidence="1">The sequence shown here is derived from an EMBL/GenBank/DDBJ whole genome shotgun (WGS) entry which is preliminary data.</text>
</comment>
<proteinExistence type="predicted"/>
<accession>A0A087ARD3</accession>
<keyword evidence="2" id="KW-1185">Reference proteome</keyword>
<dbReference type="AlphaFoldDB" id="A0A087ARD3"/>
<dbReference type="RefSeq" id="WP_051917065.1">
    <property type="nucleotide sequence ID" value="NZ_JGYX01000002.1"/>
</dbReference>
<gene>
    <name evidence="1" type="ORF">BIGA_0776</name>
</gene>
<evidence type="ECO:0000313" key="1">
    <source>
        <dbReference type="EMBL" id="KFI61333.1"/>
    </source>
</evidence>
<dbReference type="Gene3D" id="3.60.21.10">
    <property type="match status" value="1"/>
</dbReference>
<organism evidence="1 2">
    <name type="scientific">Bifidobacterium pullorum subsp. gallinarum</name>
    <dbReference type="NCBI Taxonomy" id="78344"/>
    <lineage>
        <taxon>Bacteria</taxon>
        <taxon>Bacillati</taxon>
        <taxon>Actinomycetota</taxon>
        <taxon>Actinomycetes</taxon>
        <taxon>Bifidobacteriales</taxon>
        <taxon>Bifidobacteriaceae</taxon>
        <taxon>Bifidobacterium</taxon>
    </lineage>
</organism>
<sequence length="244" mass="26888">MAMYFTTDTHFGHPLVSALRGFIADADIKAGYDHAVAEQGIAAAAQYVKRAANKRHLRMADIADTDAHDTAVIASINATLTPVDELWVMGDVGYRTSMEHIRHCLHAIHARRLHLVVGNHDVNFHHRELDGEWHHAFATIQDSATVTIGGVEYHLSHFPYREDMDGFRDPTGDVSDNAYDPGYAPDALPRDGHRLLFGHTHQHTKAGRQTDSLHVGLDSWGLKPVSEEQVAAWFGAVPPSPVAA</sequence>
<dbReference type="OrthoDB" id="5380073at2"/>
<dbReference type="InterPro" id="IPR029052">
    <property type="entry name" value="Metallo-depent_PP-like"/>
</dbReference>
<name>A0A087ARD3_9BIFI</name>
<protein>
    <submittedName>
        <fullName evidence="1">Ser/Thr protein phosphatase family protein</fullName>
    </submittedName>
</protein>
<evidence type="ECO:0000313" key="2">
    <source>
        <dbReference type="Proteomes" id="UP000029046"/>
    </source>
</evidence>
<reference evidence="1 2" key="1">
    <citation type="submission" date="2014-03" db="EMBL/GenBank/DDBJ databases">
        <title>Genomics of Bifidobacteria.</title>
        <authorList>
            <person name="Ventura M."/>
            <person name="Milani C."/>
            <person name="Lugli G.A."/>
        </authorList>
    </citation>
    <scope>NUCLEOTIDE SEQUENCE [LARGE SCALE GENOMIC DNA]</scope>
    <source>
        <strain evidence="1 2">LMG 11586</strain>
    </source>
</reference>
<dbReference type="eggNOG" id="COG4186">
    <property type="taxonomic scope" value="Bacteria"/>
</dbReference>
<dbReference type="Proteomes" id="UP000029046">
    <property type="component" value="Unassembled WGS sequence"/>
</dbReference>